<comment type="caution">
    <text evidence="2">The sequence shown here is derived from an EMBL/GenBank/DDBJ whole genome shotgun (WGS) entry which is preliminary data.</text>
</comment>
<accession>A0ABX2N725</accession>
<keyword evidence="1" id="KW-0812">Transmembrane</keyword>
<evidence type="ECO:0000256" key="1">
    <source>
        <dbReference type="SAM" id="Phobius"/>
    </source>
</evidence>
<keyword evidence="1" id="KW-1133">Transmembrane helix</keyword>
<protein>
    <submittedName>
        <fullName evidence="2">Uncharacterized protein</fullName>
    </submittedName>
</protein>
<feature type="transmembrane region" description="Helical" evidence="1">
    <location>
        <begin position="58"/>
        <end position="78"/>
    </location>
</feature>
<keyword evidence="1" id="KW-0472">Membrane</keyword>
<proteinExistence type="predicted"/>
<name>A0ABX2N725_9FIRM</name>
<sequence>MYISQKYANDFTINISDDIRVDYYMKSLYKMETSKYKFDTSYYINIIDKDVDQFRLNYLLNLVYSCMYLGQVLIFLFFW</sequence>
<reference evidence="2 3" key="1">
    <citation type="submission" date="2020-06" db="EMBL/GenBank/DDBJ databases">
        <title>Anaerococcus sp. nov., isolated form swine feces.</title>
        <authorList>
            <person name="Yu S."/>
        </authorList>
    </citation>
    <scope>NUCLEOTIDE SEQUENCE [LARGE SCALE GENOMIC DNA]</scope>
    <source>
        <strain evidence="2 3">AGMB00486</strain>
    </source>
</reference>
<organism evidence="2 3">
    <name type="scientific">Anaerococcus faecalis</name>
    <dbReference type="NCBI Taxonomy" id="2742993"/>
    <lineage>
        <taxon>Bacteria</taxon>
        <taxon>Bacillati</taxon>
        <taxon>Bacillota</taxon>
        <taxon>Tissierellia</taxon>
        <taxon>Tissierellales</taxon>
        <taxon>Peptoniphilaceae</taxon>
        <taxon>Anaerococcus</taxon>
    </lineage>
</organism>
<gene>
    <name evidence="2" type="ORF">HV819_00495</name>
</gene>
<dbReference type="EMBL" id="JABVBA010000001">
    <property type="protein sequence ID" value="NVF10494.1"/>
    <property type="molecule type" value="Genomic_DNA"/>
</dbReference>
<keyword evidence="3" id="KW-1185">Reference proteome</keyword>
<evidence type="ECO:0000313" key="2">
    <source>
        <dbReference type="EMBL" id="NVF10494.1"/>
    </source>
</evidence>
<dbReference type="Proteomes" id="UP000540919">
    <property type="component" value="Unassembled WGS sequence"/>
</dbReference>
<evidence type="ECO:0000313" key="3">
    <source>
        <dbReference type="Proteomes" id="UP000540919"/>
    </source>
</evidence>